<evidence type="ECO:0000313" key="2">
    <source>
        <dbReference type="EMBL" id="KAK7309043.1"/>
    </source>
</evidence>
<feature type="region of interest" description="Disordered" evidence="1">
    <location>
        <begin position="1"/>
        <end position="47"/>
    </location>
</feature>
<accession>A0AAN9K363</accession>
<keyword evidence="3" id="KW-1185">Reference proteome</keyword>
<evidence type="ECO:0000256" key="1">
    <source>
        <dbReference type="SAM" id="MobiDB-lite"/>
    </source>
</evidence>
<evidence type="ECO:0000313" key="3">
    <source>
        <dbReference type="Proteomes" id="UP001359559"/>
    </source>
</evidence>
<dbReference type="Proteomes" id="UP001359559">
    <property type="component" value="Unassembled WGS sequence"/>
</dbReference>
<dbReference type="EMBL" id="JAYKXN010000002">
    <property type="protein sequence ID" value="KAK7309043.1"/>
    <property type="molecule type" value="Genomic_DNA"/>
</dbReference>
<reference evidence="2 3" key="1">
    <citation type="submission" date="2024-01" db="EMBL/GenBank/DDBJ databases">
        <title>The genomes of 5 underutilized Papilionoideae crops provide insights into root nodulation and disease resistance.</title>
        <authorList>
            <person name="Yuan L."/>
        </authorList>
    </citation>
    <scope>NUCLEOTIDE SEQUENCE [LARGE SCALE GENOMIC DNA]</scope>
    <source>
        <strain evidence="2">LY-2023</strain>
        <tissue evidence="2">Leaf</tissue>
    </source>
</reference>
<protein>
    <submittedName>
        <fullName evidence="2">Uncharacterized protein</fullName>
    </submittedName>
</protein>
<feature type="compositionally biased region" description="Basic and acidic residues" evidence="1">
    <location>
        <begin position="10"/>
        <end position="24"/>
    </location>
</feature>
<organism evidence="2 3">
    <name type="scientific">Clitoria ternatea</name>
    <name type="common">Butterfly pea</name>
    <dbReference type="NCBI Taxonomy" id="43366"/>
    <lineage>
        <taxon>Eukaryota</taxon>
        <taxon>Viridiplantae</taxon>
        <taxon>Streptophyta</taxon>
        <taxon>Embryophyta</taxon>
        <taxon>Tracheophyta</taxon>
        <taxon>Spermatophyta</taxon>
        <taxon>Magnoliopsida</taxon>
        <taxon>eudicotyledons</taxon>
        <taxon>Gunneridae</taxon>
        <taxon>Pentapetalae</taxon>
        <taxon>rosids</taxon>
        <taxon>fabids</taxon>
        <taxon>Fabales</taxon>
        <taxon>Fabaceae</taxon>
        <taxon>Papilionoideae</taxon>
        <taxon>50 kb inversion clade</taxon>
        <taxon>NPAAA clade</taxon>
        <taxon>indigoferoid/millettioid clade</taxon>
        <taxon>Phaseoleae</taxon>
        <taxon>Clitoria</taxon>
    </lineage>
</organism>
<dbReference type="AlphaFoldDB" id="A0AAN9K363"/>
<comment type="caution">
    <text evidence="2">The sequence shown here is derived from an EMBL/GenBank/DDBJ whole genome shotgun (WGS) entry which is preliminary data.</text>
</comment>
<proteinExistence type="predicted"/>
<name>A0AAN9K363_CLITE</name>
<sequence>MPSALKTRMVVKENNESKRVEEKIVQGGNNRESKGENMEDDDCGEENKSWKLDYGIEELDGDKEPWEEQEDSRILEDIIDFDLENQEEKFKIIEKKVGGYDCLIIVLLEKKEARIHKP</sequence>
<gene>
    <name evidence="2" type="ORF">RJT34_05465</name>
</gene>